<dbReference type="GO" id="GO:0003755">
    <property type="term" value="F:peptidyl-prolyl cis-trans isomerase activity"/>
    <property type="evidence" value="ECO:0007669"/>
    <property type="project" value="UniProtKB-KW"/>
</dbReference>
<comment type="function">
    <text evidence="9">PPIases accelerate the folding of proteins. It catalyzes the cis-trans isomerization of proline imidic peptide bonds in oligopeptides. Acts as a regulatory subunit for PP2A-like phosphatases modulating their activity or substrate specificity, probably by inducing a conformational change in the catalytic subunit, a direct target of the PPIase. Can reactivate inactive phosphatase PP2A-phosphatase methylesterase complexes (PP2Ai) in presence of ATP and Mg(2+) by dissociating the inactive form from the complex.</text>
</comment>
<dbReference type="Gene3D" id="1.20.120.1150">
    <property type="match status" value="1"/>
</dbReference>
<evidence type="ECO:0000256" key="8">
    <source>
        <dbReference type="ARBA" id="ARBA00023242"/>
    </source>
</evidence>
<dbReference type="PANTHER" id="PTHR10012">
    <property type="entry name" value="SERINE/THREONINE-PROTEIN PHOSPHATASE 2A REGULATORY SUBUNIT B"/>
    <property type="match status" value="1"/>
</dbReference>
<comment type="catalytic activity">
    <reaction evidence="1 10">
        <text>[protein]-peptidylproline (omega=180) = [protein]-peptidylproline (omega=0)</text>
        <dbReference type="Rhea" id="RHEA:16237"/>
        <dbReference type="Rhea" id="RHEA-COMP:10747"/>
        <dbReference type="Rhea" id="RHEA-COMP:10748"/>
        <dbReference type="ChEBI" id="CHEBI:83833"/>
        <dbReference type="ChEBI" id="CHEBI:83834"/>
        <dbReference type="EC" id="5.2.1.8"/>
    </reaction>
</comment>
<comment type="subcellular location">
    <subcellularLocation>
        <location evidence="3 10">Cytoplasm</location>
    </subcellularLocation>
    <subcellularLocation>
        <location evidence="2">Nucleus</location>
    </subcellularLocation>
</comment>
<dbReference type="InterPro" id="IPR004327">
    <property type="entry name" value="Phstyr_phstse_ac"/>
</dbReference>
<accession>A0A9Q0AUW0</accession>
<feature type="region of interest" description="Disordered" evidence="11">
    <location>
        <begin position="398"/>
        <end position="476"/>
    </location>
</feature>
<dbReference type="GO" id="GO:0005634">
    <property type="term" value="C:nucleus"/>
    <property type="evidence" value="ECO:0007669"/>
    <property type="project" value="UniProtKB-SubCell"/>
</dbReference>
<dbReference type="AlphaFoldDB" id="A0A9Q0AUW0"/>
<dbReference type="FunFam" id="1.20.120.1150:FF:000003">
    <property type="entry name" value="Serine/threonine-protein phosphatase 2A activator"/>
    <property type="match status" value="1"/>
</dbReference>
<evidence type="ECO:0000256" key="4">
    <source>
        <dbReference type="ARBA" id="ARBA00011019"/>
    </source>
</evidence>
<evidence type="ECO:0000256" key="5">
    <source>
        <dbReference type="ARBA" id="ARBA00022490"/>
    </source>
</evidence>
<dbReference type="SUPFAM" id="SSF140984">
    <property type="entry name" value="PTPA-like"/>
    <property type="match status" value="1"/>
</dbReference>
<dbReference type="GO" id="GO:0005737">
    <property type="term" value="C:cytoplasm"/>
    <property type="evidence" value="ECO:0007669"/>
    <property type="project" value="UniProtKB-SubCell"/>
</dbReference>
<evidence type="ECO:0000256" key="11">
    <source>
        <dbReference type="SAM" id="MobiDB-lite"/>
    </source>
</evidence>
<comment type="similarity">
    <text evidence="4 10">Belongs to the PTPA-type PPIase family.</text>
</comment>
<proteinExistence type="inferred from homology"/>
<name>A0A9Q0AUW0_9PEZI</name>
<evidence type="ECO:0000313" key="13">
    <source>
        <dbReference type="Proteomes" id="UP000829685"/>
    </source>
</evidence>
<evidence type="ECO:0000256" key="1">
    <source>
        <dbReference type="ARBA" id="ARBA00000971"/>
    </source>
</evidence>
<dbReference type="Pfam" id="PF03095">
    <property type="entry name" value="PTPA"/>
    <property type="match status" value="1"/>
</dbReference>
<evidence type="ECO:0000256" key="3">
    <source>
        <dbReference type="ARBA" id="ARBA00004496"/>
    </source>
</evidence>
<dbReference type="GO" id="GO:0007052">
    <property type="term" value="P:mitotic spindle organization"/>
    <property type="evidence" value="ECO:0007669"/>
    <property type="project" value="TreeGrafter"/>
</dbReference>
<evidence type="ECO:0000256" key="7">
    <source>
        <dbReference type="ARBA" id="ARBA00023235"/>
    </source>
</evidence>
<dbReference type="EC" id="5.2.1.8" evidence="10"/>
<feature type="region of interest" description="Disordered" evidence="11">
    <location>
        <begin position="1"/>
        <end position="35"/>
    </location>
</feature>
<evidence type="ECO:0000256" key="6">
    <source>
        <dbReference type="ARBA" id="ARBA00023110"/>
    </source>
</evidence>
<keyword evidence="5 10" id="KW-0963">Cytoplasm</keyword>
<protein>
    <recommendedName>
        <fullName evidence="10">Serine/threonine-protein phosphatase 2A activator</fullName>
        <ecNumber evidence="10">5.2.1.8</ecNumber>
    </recommendedName>
    <alternativeName>
        <fullName evidence="10">Phosphotyrosyl phosphatase activator</fullName>
    </alternativeName>
</protein>
<evidence type="ECO:0000256" key="9">
    <source>
        <dbReference type="ARBA" id="ARBA00025287"/>
    </source>
</evidence>
<organism evidence="12 13">
    <name type="scientific">Neoarthrinium moseri</name>
    <dbReference type="NCBI Taxonomy" id="1658444"/>
    <lineage>
        <taxon>Eukaryota</taxon>
        <taxon>Fungi</taxon>
        <taxon>Dikarya</taxon>
        <taxon>Ascomycota</taxon>
        <taxon>Pezizomycotina</taxon>
        <taxon>Sordariomycetes</taxon>
        <taxon>Xylariomycetidae</taxon>
        <taxon>Amphisphaeriales</taxon>
        <taxon>Apiosporaceae</taxon>
        <taxon>Neoarthrinium</taxon>
    </lineage>
</organism>
<dbReference type="GO" id="GO:0008160">
    <property type="term" value="F:protein tyrosine phosphatase activator activity"/>
    <property type="evidence" value="ECO:0007669"/>
    <property type="project" value="TreeGrafter"/>
</dbReference>
<dbReference type="InterPro" id="IPR037218">
    <property type="entry name" value="PTPA_sf"/>
</dbReference>
<sequence length="476" mass="52075">MEPPRAQAPRGGPHFTTLETLDPSTPHEFAKPSKRINEGPDVSDFLVSKAYRDIGIFVLQLNRAMCPRKVKTEDGKEKVQTFDIGSKYESEPVESVKRLQQMLAKIESYISEAPPDTGPRRFGNVSFRQWYKLLEDRISTLLREYLPESVLDFGSQQGTGATAADELGAYLLGSFGSPQRLDYGTGHELSFLAFLIGLWKLGAFQDGTQGGEIERDIILGIFEPYLRVIRKLILTYTLEPAGSHGVWGLDDHSFQPYIYGSAQLTKAITEDEEMPSEGSRFGAPKLDSVSKAERVEDYRGTNMYFSAVGFIYDVKTGPFGEHSSVLHSLSQVKLGWGKINSGMMKMFNGEVLSKFPVVQHLPFGSLLSWDRDPNAKPPQQSVHMVNQPIAAAAIKNAPGTGAGTAAPWAKPGNNPPSTQAPWAGQPTMRAPPPNATQLPTTRAPWAGSQTSARPPAQPAGSTDAQITITKAPWAKD</sequence>
<dbReference type="CDD" id="cd04087">
    <property type="entry name" value="PTPA"/>
    <property type="match status" value="1"/>
</dbReference>
<dbReference type="Proteomes" id="UP000829685">
    <property type="component" value="Unassembled WGS sequence"/>
</dbReference>
<dbReference type="InterPro" id="IPR043170">
    <property type="entry name" value="PTPA_C_lid"/>
</dbReference>
<gene>
    <name evidence="12" type="ORF">JX265_001125</name>
</gene>
<feature type="compositionally biased region" description="Polar residues" evidence="11">
    <location>
        <begin position="459"/>
        <end position="468"/>
    </location>
</feature>
<dbReference type="GO" id="GO:0000159">
    <property type="term" value="C:protein phosphatase type 2A complex"/>
    <property type="evidence" value="ECO:0007669"/>
    <property type="project" value="TreeGrafter"/>
</dbReference>
<evidence type="ECO:0000313" key="12">
    <source>
        <dbReference type="EMBL" id="KAI1880885.1"/>
    </source>
</evidence>
<dbReference type="PANTHER" id="PTHR10012:SF3">
    <property type="entry name" value="SERINE_THREONINE-PROTEIN PHOSPHATASE 2A ACTIVATOR 1"/>
    <property type="match status" value="1"/>
</dbReference>
<reference evidence="12" key="1">
    <citation type="submission" date="2021-03" db="EMBL/GenBank/DDBJ databases">
        <title>Revisited historic fungal species revealed as producer of novel bioactive compounds through whole genome sequencing and comparative genomics.</title>
        <authorList>
            <person name="Vignolle G.A."/>
            <person name="Hochenegger N."/>
            <person name="Mach R.L."/>
            <person name="Mach-Aigner A.R."/>
            <person name="Javad Rahimi M."/>
            <person name="Salim K.A."/>
            <person name="Chan C.M."/>
            <person name="Lim L.B.L."/>
            <person name="Cai F."/>
            <person name="Druzhinina I.S."/>
            <person name="U'Ren J.M."/>
            <person name="Derntl C."/>
        </authorList>
    </citation>
    <scope>NUCLEOTIDE SEQUENCE</scope>
    <source>
        <strain evidence="12">TUCIM 5799</strain>
    </source>
</reference>
<keyword evidence="13" id="KW-1185">Reference proteome</keyword>
<keyword evidence="8" id="KW-0539">Nucleus</keyword>
<comment type="caution">
    <text evidence="12">The sequence shown here is derived from an EMBL/GenBank/DDBJ whole genome shotgun (WGS) entry which is preliminary data.</text>
</comment>
<dbReference type="EMBL" id="JAFIMR010000002">
    <property type="protein sequence ID" value="KAI1880885.1"/>
    <property type="molecule type" value="Genomic_DNA"/>
</dbReference>
<keyword evidence="7 10" id="KW-0413">Isomerase</keyword>
<feature type="compositionally biased region" description="Low complexity" evidence="11">
    <location>
        <begin position="398"/>
        <end position="412"/>
    </location>
</feature>
<evidence type="ECO:0000256" key="2">
    <source>
        <dbReference type="ARBA" id="ARBA00004123"/>
    </source>
</evidence>
<evidence type="ECO:0000256" key="10">
    <source>
        <dbReference type="RuleBase" id="RU361210"/>
    </source>
</evidence>
<keyword evidence="6 10" id="KW-0697">Rotamase</keyword>